<dbReference type="InterPro" id="IPR002110">
    <property type="entry name" value="Ankyrin_rpt"/>
</dbReference>
<feature type="repeat" description="ANK" evidence="3">
    <location>
        <begin position="73"/>
        <end position="105"/>
    </location>
</feature>
<dbReference type="InterPro" id="IPR036770">
    <property type="entry name" value="Ankyrin_rpt-contain_sf"/>
</dbReference>
<keyword evidence="1" id="KW-0677">Repeat</keyword>
<dbReference type="PROSITE" id="PS50297">
    <property type="entry name" value="ANK_REP_REGION"/>
    <property type="match status" value="2"/>
</dbReference>
<evidence type="ECO:0000256" key="3">
    <source>
        <dbReference type="PROSITE-ProRule" id="PRU00023"/>
    </source>
</evidence>
<dbReference type="EMBL" id="MU006098">
    <property type="protein sequence ID" value="KAF2838005.1"/>
    <property type="molecule type" value="Genomic_DNA"/>
</dbReference>
<evidence type="ECO:0000256" key="4">
    <source>
        <dbReference type="SAM" id="MobiDB-lite"/>
    </source>
</evidence>
<evidence type="ECO:0000313" key="6">
    <source>
        <dbReference type="Proteomes" id="UP000799429"/>
    </source>
</evidence>
<evidence type="ECO:0000256" key="1">
    <source>
        <dbReference type="ARBA" id="ARBA00022737"/>
    </source>
</evidence>
<dbReference type="Proteomes" id="UP000799429">
    <property type="component" value="Unassembled WGS sequence"/>
</dbReference>
<dbReference type="Gene3D" id="1.25.40.20">
    <property type="entry name" value="Ankyrin repeat-containing domain"/>
    <property type="match status" value="1"/>
</dbReference>
<reference evidence="5" key="1">
    <citation type="journal article" date="2020" name="Stud. Mycol.">
        <title>101 Dothideomycetes genomes: a test case for predicting lifestyles and emergence of pathogens.</title>
        <authorList>
            <person name="Haridas S."/>
            <person name="Albert R."/>
            <person name="Binder M."/>
            <person name="Bloem J."/>
            <person name="Labutti K."/>
            <person name="Salamov A."/>
            <person name="Andreopoulos B."/>
            <person name="Baker S."/>
            <person name="Barry K."/>
            <person name="Bills G."/>
            <person name="Bluhm B."/>
            <person name="Cannon C."/>
            <person name="Castanera R."/>
            <person name="Culley D."/>
            <person name="Daum C."/>
            <person name="Ezra D."/>
            <person name="Gonzalez J."/>
            <person name="Henrissat B."/>
            <person name="Kuo A."/>
            <person name="Liang C."/>
            <person name="Lipzen A."/>
            <person name="Lutzoni F."/>
            <person name="Magnuson J."/>
            <person name="Mondo S."/>
            <person name="Nolan M."/>
            <person name="Ohm R."/>
            <person name="Pangilinan J."/>
            <person name="Park H.-J."/>
            <person name="Ramirez L."/>
            <person name="Alfaro M."/>
            <person name="Sun H."/>
            <person name="Tritt A."/>
            <person name="Yoshinaga Y."/>
            <person name="Zwiers L.-H."/>
            <person name="Turgeon B."/>
            <person name="Goodwin S."/>
            <person name="Spatafora J."/>
            <person name="Crous P."/>
            <person name="Grigoriev I."/>
        </authorList>
    </citation>
    <scope>NUCLEOTIDE SEQUENCE</scope>
    <source>
        <strain evidence="5">CBS 101060</strain>
    </source>
</reference>
<feature type="region of interest" description="Disordered" evidence="4">
    <location>
        <begin position="248"/>
        <end position="273"/>
    </location>
</feature>
<organism evidence="5 6">
    <name type="scientific">Patellaria atrata CBS 101060</name>
    <dbReference type="NCBI Taxonomy" id="1346257"/>
    <lineage>
        <taxon>Eukaryota</taxon>
        <taxon>Fungi</taxon>
        <taxon>Dikarya</taxon>
        <taxon>Ascomycota</taxon>
        <taxon>Pezizomycotina</taxon>
        <taxon>Dothideomycetes</taxon>
        <taxon>Dothideomycetes incertae sedis</taxon>
        <taxon>Patellariales</taxon>
        <taxon>Patellariaceae</taxon>
        <taxon>Patellaria</taxon>
    </lineage>
</organism>
<keyword evidence="6" id="KW-1185">Reference proteome</keyword>
<feature type="repeat" description="ANK" evidence="3">
    <location>
        <begin position="40"/>
        <end position="72"/>
    </location>
</feature>
<dbReference type="SMART" id="SM00248">
    <property type="entry name" value="ANK"/>
    <property type="match status" value="4"/>
</dbReference>
<proteinExistence type="predicted"/>
<keyword evidence="2 3" id="KW-0040">ANK repeat</keyword>
<dbReference type="Pfam" id="PF00023">
    <property type="entry name" value="Ank"/>
    <property type="match status" value="1"/>
</dbReference>
<dbReference type="Pfam" id="PF12796">
    <property type="entry name" value="Ank_2"/>
    <property type="match status" value="1"/>
</dbReference>
<dbReference type="OrthoDB" id="5431422at2759"/>
<evidence type="ECO:0000313" key="5">
    <source>
        <dbReference type="EMBL" id="KAF2838005.1"/>
    </source>
</evidence>
<evidence type="ECO:0000256" key="2">
    <source>
        <dbReference type="ARBA" id="ARBA00023043"/>
    </source>
</evidence>
<name>A0A9P4VQ65_9PEZI</name>
<dbReference type="SUPFAM" id="SSF48403">
    <property type="entry name" value="Ankyrin repeat"/>
    <property type="match status" value="1"/>
</dbReference>
<feature type="repeat" description="ANK" evidence="3">
    <location>
        <begin position="4"/>
        <end position="32"/>
    </location>
</feature>
<dbReference type="PANTHER" id="PTHR24198">
    <property type="entry name" value="ANKYRIN REPEAT AND PROTEIN KINASE DOMAIN-CONTAINING PROTEIN"/>
    <property type="match status" value="1"/>
</dbReference>
<sequence>MDITGRTAMLHAVDCDSSPCVRLLLEAGADTNPKLPKGVFRSSPLTAAAMGGKRDLMRVLLEFDADANIRNPEGLTPLHSVARFRTADCALVLLEHGADLNALSRDGRTPLTMAIIYNNHEVLQLFIDRCYEYITSARLRGPQLLPVIAEYADIRTMSILASSHPLKLSYDISPGSMIRNRELLLGRFDYSEKLLEIFEELITIAQVDNVNSPSVDSLLESGLFRTARSSFRSDLAEAMEALDFSDGSTDGSVGKFEDSREALSPIEKPPCTF</sequence>
<comment type="caution">
    <text evidence="5">The sequence shown here is derived from an EMBL/GenBank/DDBJ whole genome shotgun (WGS) entry which is preliminary data.</text>
</comment>
<dbReference type="PROSITE" id="PS50088">
    <property type="entry name" value="ANK_REPEAT"/>
    <property type="match status" value="3"/>
</dbReference>
<dbReference type="PANTHER" id="PTHR24198:SF165">
    <property type="entry name" value="ANKYRIN REPEAT-CONTAINING PROTEIN-RELATED"/>
    <property type="match status" value="1"/>
</dbReference>
<protein>
    <submittedName>
        <fullName evidence="5">Ankyrin</fullName>
    </submittedName>
</protein>
<dbReference type="AlphaFoldDB" id="A0A9P4VQ65"/>
<accession>A0A9P4VQ65</accession>
<gene>
    <name evidence="5" type="ORF">M501DRAFT_977471</name>
</gene>